<dbReference type="InterPro" id="IPR013783">
    <property type="entry name" value="Ig-like_fold"/>
</dbReference>
<evidence type="ECO:0000313" key="2">
    <source>
        <dbReference type="EMBL" id="CAA9533618.1"/>
    </source>
</evidence>
<sequence length="106" mass="11495">EAITVTADATRPTIGGVSPKHRSTIRDTTPTIRAVVKDDVTDLQKADIRLYVNGAPIPPKGWSYGASTDALVYNSPKVVRGKKTVKIVATDAAKNVRAKSWYFAIR</sequence>
<organism evidence="2">
    <name type="scientific">uncultured Rubrobacteraceae bacterium</name>
    <dbReference type="NCBI Taxonomy" id="349277"/>
    <lineage>
        <taxon>Bacteria</taxon>
        <taxon>Bacillati</taxon>
        <taxon>Actinomycetota</taxon>
        <taxon>Rubrobacteria</taxon>
        <taxon>Rubrobacterales</taxon>
        <taxon>Rubrobacteraceae</taxon>
        <taxon>environmental samples</taxon>
    </lineage>
</organism>
<dbReference type="GO" id="GO:0005975">
    <property type="term" value="P:carbohydrate metabolic process"/>
    <property type="evidence" value="ECO:0007669"/>
    <property type="project" value="UniProtKB-ARBA"/>
</dbReference>
<proteinExistence type="predicted"/>
<dbReference type="AlphaFoldDB" id="A0A6J4TVL8"/>
<dbReference type="Gene3D" id="2.60.40.10">
    <property type="entry name" value="Immunoglobulins"/>
    <property type="match status" value="1"/>
</dbReference>
<evidence type="ECO:0000256" key="1">
    <source>
        <dbReference type="SAM" id="MobiDB-lite"/>
    </source>
</evidence>
<feature type="region of interest" description="Disordered" evidence="1">
    <location>
        <begin position="1"/>
        <end position="24"/>
    </location>
</feature>
<dbReference type="EMBL" id="CADCVM010000503">
    <property type="protein sequence ID" value="CAA9533618.1"/>
    <property type="molecule type" value="Genomic_DNA"/>
</dbReference>
<protein>
    <submittedName>
        <fullName evidence="2">Uncharacterized protein</fullName>
    </submittedName>
</protein>
<gene>
    <name evidence="2" type="ORF">AVDCRST_MAG05-4644</name>
</gene>
<accession>A0A6J4TVL8</accession>
<name>A0A6J4TVL8_9ACTN</name>
<reference evidence="2" key="1">
    <citation type="submission" date="2020-02" db="EMBL/GenBank/DDBJ databases">
        <authorList>
            <person name="Meier V. D."/>
        </authorList>
    </citation>
    <scope>NUCLEOTIDE SEQUENCE</scope>
    <source>
        <strain evidence="2">AVDCRST_MAG05</strain>
    </source>
</reference>
<feature type="non-terminal residue" evidence="2">
    <location>
        <position position="1"/>
    </location>
</feature>